<feature type="domain" description="HTH merR-type" evidence="2">
    <location>
        <begin position="1"/>
        <end position="69"/>
    </location>
</feature>
<dbReference type="PANTHER" id="PTHR30204">
    <property type="entry name" value="REDOX-CYCLING DRUG-SENSING TRANSCRIPTIONAL ACTIVATOR SOXR"/>
    <property type="match status" value="1"/>
</dbReference>
<keyword evidence="1" id="KW-0238">DNA-binding</keyword>
<dbReference type="Pfam" id="PF13411">
    <property type="entry name" value="MerR_1"/>
    <property type="match status" value="1"/>
</dbReference>
<dbReference type="SUPFAM" id="SSF46955">
    <property type="entry name" value="Putative DNA-binding domain"/>
    <property type="match status" value="1"/>
</dbReference>
<dbReference type="CDD" id="cd04784">
    <property type="entry name" value="HTH_CadR-PbrR"/>
    <property type="match status" value="1"/>
</dbReference>
<accession>A0A7Y6NS27</accession>
<evidence type="ECO:0000313" key="3">
    <source>
        <dbReference type="EMBL" id="NUZ08296.1"/>
    </source>
</evidence>
<name>A0A7Y6NS27_9BURK</name>
<dbReference type="Gene3D" id="1.10.1660.10">
    <property type="match status" value="1"/>
</dbReference>
<proteinExistence type="predicted"/>
<evidence type="ECO:0000256" key="1">
    <source>
        <dbReference type="ARBA" id="ARBA00023125"/>
    </source>
</evidence>
<dbReference type="SMART" id="SM00422">
    <property type="entry name" value="HTH_MERR"/>
    <property type="match status" value="1"/>
</dbReference>
<gene>
    <name evidence="3" type="ORF">HQN59_21310</name>
</gene>
<keyword evidence="4" id="KW-1185">Reference proteome</keyword>
<dbReference type="GO" id="GO:0003677">
    <property type="term" value="F:DNA binding"/>
    <property type="evidence" value="ECO:0007669"/>
    <property type="project" value="UniProtKB-KW"/>
</dbReference>
<sequence>MRIGELASRAGCDVETVRFYERDGLLEAPARDPSGYRRYDRRHLQRVQFIRHCRSLDMPLAEIRRVLGFAATPDAACGHVDELLDGHIARVRERLEALRALEAQLVALRSRCDGDASHTCAILESFQCDAALHGAACGGGAAATKRVAADDAAQSSTPRT</sequence>
<dbReference type="RefSeq" id="WP_176071135.1">
    <property type="nucleotide sequence ID" value="NZ_JABWMJ010000012.1"/>
</dbReference>
<dbReference type="PROSITE" id="PS50937">
    <property type="entry name" value="HTH_MERR_2"/>
    <property type="match status" value="1"/>
</dbReference>
<protein>
    <submittedName>
        <fullName evidence="3">Cd(II)/Pb(II)-responsive transcriptional regulator</fullName>
    </submittedName>
</protein>
<dbReference type="EMBL" id="JABWMJ010000012">
    <property type="protein sequence ID" value="NUZ08296.1"/>
    <property type="molecule type" value="Genomic_DNA"/>
</dbReference>
<dbReference type="InterPro" id="IPR009061">
    <property type="entry name" value="DNA-bd_dom_put_sf"/>
</dbReference>
<dbReference type="InterPro" id="IPR011791">
    <property type="entry name" value="CadR-PbrR"/>
</dbReference>
<dbReference type="Proteomes" id="UP000529637">
    <property type="component" value="Unassembled WGS sequence"/>
</dbReference>
<evidence type="ECO:0000313" key="4">
    <source>
        <dbReference type="Proteomes" id="UP000529637"/>
    </source>
</evidence>
<dbReference type="PANTHER" id="PTHR30204:SF92">
    <property type="entry name" value="HTH-TYPE TRANSCRIPTIONAL REGULATOR ZNTR"/>
    <property type="match status" value="1"/>
</dbReference>
<dbReference type="GO" id="GO:0003700">
    <property type="term" value="F:DNA-binding transcription factor activity"/>
    <property type="evidence" value="ECO:0007669"/>
    <property type="project" value="InterPro"/>
</dbReference>
<dbReference type="AlphaFoldDB" id="A0A7Y6NS27"/>
<dbReference type="InterPro" id="IPR000551">
    <property type="entry name" value="MerR-type_HTH_dom"/>
</dbReference>
<dbReference type="PRINTS" id="PR00040">
    <property type="entry name" value="HTHMERR"/>
</dbReference>
<evidence type="ECO:0000259" key="2">
    <source>
        <dbReference type="PROSITE" id="PS50937"/>
    </source>
</evidence>
<comment type="caution">
    <text evidence="3">The sequence shown here is derived from an EMBL/GenBank/DDBJ whole genome shotgun (WGS) entry which is preliminary data.</text>
</comment>
<dbReference type="InterPro" id="IPR047057">
    <property type="entry name" value="MerR_fam"/>
</dbReference>
<reference evidence="3 4" key="1">
    <citation type="submission" date="2020-06" db="EMBL/GenBank/DDBJ databases">
        <title>Schlegella sp. ID0723 isolated from air conditioner.</title>
        <authorList>
            <person name="Kim D.Y."/>
            <person name="Kim D.-U."/>
        </authorList>
    </citation>
    <scope>NUCLEOTIDE SEQUENCE [LARGE SCALE GENOMIC DNA]</scope>
    <source>
        <strain evidence="3 4">ID0723</strain>
    </source>
</reference>
<dbReference type="GO" id="GO:0046872">
    <property type="term" value="F:metal ion binding"/>
    <property type="evidence" value="ECO:0007669"/>
    <property type="project" value="InterPro"/>
</dbReference>
<organism evidence="3 4">
    <name type="scientific">Piscinibacter koreensis</name>
    <dbReference type="NCBI Taxonomy" id="2742824"/>
    <lineage>
        <taxon>Bacteria</taxon>
        <taxon>Pseudomonadati</taxon>
        <taxon>Pseudomonadota</taxon>
        <taxon>Betaproteobacteria</taxon>
        <taxon>Burkholderiales</taxon>
        <taxon>Sphaerotilaceae</taxon>
        <taxon>Piscinibacter</taxon>
    </lineage>
</organism>
<dbReference type="GO" id="GO:0045893">
    <property type="term" value="P:positive regulation of DNA-templated transcription"/>
    <property type="evidence" value="ECO:0007669"/>
    <property type="project" value="InterPro"/>
</dbReference>